<keyword evidence="2 4" id="KW-0418">Kinase</keyword>
<evidence type="ECO:0000259" key="3">
    <source>
        <dbReference type="Pfam" id="PF00294"/>
    </source>
</evidence>
<gene>
    <name evidence="4" type="ORF">EZJ58_0482</name>
</gene>
<protein>
    <submittedName>
        <fullName evidence="4">Ribokinase</fullName>
    </submittedName>
</protein>
<name>A0A4R1N5W3_9GAMM</name>
<keyword evidence="1" id="KW-0808">Transferase</keyword>
<evidence type="ECO:0000256" key="1">
    <source>
        <dbReference type="ARBA" id="ARBA00022679"/>
    </source>
</evidence>
<evidence type="ECO:0000313" key="5">
    <source>
        <dbReference type="Proteomes" id="UP000294555"/>
    </source>
</evidence>
<dbReference type="Pfam" id="PF00294">
    <property type="entry name" value="PfkB"/>
    <property type="match status" value="1"/>
</dbReference>
<dbReference type="GO" id="GO:0006796">
    <property type="term" value="P:phosphate-containing compound metabolic process"/>
    <property type="evidence" value="ECO:0007669"/>
    <property type="project" value="UniProtKB-ARBA"/>
</dbReference>
<evidence type="ECO:0000313" key="4">
    <source>
        <dbReference type="EMBL" id="TCL02462.1"/>
    </source>
</evidence>
<feature type="domain" description="Carbohydrate kinase PfkB" evidence="3">
    <location>
        <begin position="7"/>
        <end position="288"/>
    </location>
</feature>
<comment type="caution">
    <text evidence="4">The sequence shown here is derived from an EMBL/GenBank/DDBJ whole genome shotgun (WGS) entry which is preliminary data.</text>
</comment>
<dbReference type="RefSeq" id="WP_132921409.1">
    <property type="nucleotide sequence ID" value="NZ_SJOI01000001.1"/>
</dbReference>
<dbReference type="InterPro" id="IPR029056">
    <property type="entry name" value="Ribokinase-like"/>
</dbReference>
<keyword evidence="5" id="KW-1185">Reference proteome</keyword>
<dbReference type="SUPFAM" id="SSF53613">
    <property type="entry name" value="Ribokinase-like"/>
    <property type="match status" value="1"/>
</dbReference>
<proteinExistence type="predicted"/>
<evidence type="ECO:0000256" key="2">
    <source>
        <dbReference type="ARBA" id="ARBA00022777"/>
    </source>
</evidence>
<dbReference type="GO" id="GO:0016301">
    <property type="term" value="F:kinase activity"/>
    <property type="evidence" value="ECO:0007669"/>
    <property type="project" value="UniProtKB-KW"/>
</dbReference>
<dbReference type="InterPro" id="IPR011611">
    <property type="entry name" value="PfkB_dom"/>
</dbReference>
<organism evidence="4 5">
    <name type="scientific">Sodalis ligni</name>
    <dbReference type="NCBI Taxonomy" id="2697027"/>
    <lineage>
        <taxon>Bacteria</taxon>
        <taxon>Pseudomonadati</taxon>
        <taxon>Pseudomonadota</taxon>
        <taxon>Gammaproteobacteria</taxon>
        <taxon>Enterobacterales</taxon>
        <taxon>Bruguierivoracaceae</taxon>
        <taxon>Sodalis</taxon>
    </lineage>
</organism>
<dbReference type="AlphaFoldDB" id="A0A4R1N5W3"/>
<dbReference type="InterPro" id="IPR002139">
    <property type="entry name" value="Ribo/fructo_kinase"/>
</dbReference>
<dbReference type="PANTHER" id="PTHR10584:SF166">
    <property type="entry name" value="RIBOKINASE"/>
    <property type="match status" value="1"/>
</dbReference>
<dbReference type="Gene3D" id="3.40.1190.20">
    <property type="match status" value="1"/>
</dbReference>
<dbReference type="PANTHER" id="PTHR10584">
    <property type="entry name" value="SUGAR KINASE"/>
    <property type="match status" value="1"/>
</dbReference>
<dbReference type="PRINTS" id="PR00990">
    <property type="entry name" value="RIBOKINASE"/>
</dbReference>
<sequence>MTAAGKALFVGDISLDTTLLMEKMPQPDEKLLVSITNEMPGGVVTNAALACRLAGASVGLAVETGDDLFAEGLLAPLRAAGIDVTGGRRPGRTCRAIVLLDAQGEKRLLLEPGVSMYPGADLLSGLDWRGVGWLHTAVYSAAAESVIEHCRHAGIPWSIDLEPATFMAGLAPLHPVLNGAETVFCNQRALAQIGDEPVARLLALGVRSVVCTLGPQGARYVCAEASHDARFIGTPAVVDTTGAGDCLAGWFIARRLEGLSVPLALREAVYAATYSCGGMGAQSSYPTREQLIRFENAPAGYTAGTNE</sequence>
<reference evidence="4 5" key="1">
    <citation type="submission" date="2019-02" db="EMBL/GenBank/DDBJ databases">
        <title>Investigation of anaerobic lignin degradation for improved lignocellulosic biofuels.</title>
        <authorList>
            <person name="Deangelis K."/>
        </authorList>
    </citation>
    <scope>NUCLEOTIDE SEQUENCE [LARGE SCALE GENOMIC DNA]</scope>
    <source>
        <strain evidence="4 5">159R</strain>
    </source>
</reference>
<dbReference type="EMBL" id="SJOI01000001">
    <property type="protein sequence ID" value="TCL02462.1"/>
    <property type="molecule type" value="Genomic_DNA"/>
</dbReference>
<dbReference type="Proteomes" id="UP000294555">
    <property type="component" value="Unassembled WGS sequence"/>
</dbReference>
<accession>A0A4R1N5W3</accession>
<dbReference type="OrthoDB" id="9792663at2"/>